<organism evidence="1 2">
    <name type="scientific">Vaccinium darrowii</name>
    <dbReference type="NCBI Taxonomy" id="229202"/>
    <lineage>
        <taxon>Eukaryota</taxon>
        <taxon>Viridiplantae</taxon>
        <taxon>Streptophyta</taxon>
        <taxon>Embryophyta</taxon>
        <taxon>Tracheophyta</taxon>
        <taxon>Spermatophyta</taxon>
        <taxon>Magnoliopsida</taxon>
        <taxon>eudicotyledons</taxon>
        <taxon>Gunneridae</taxon>
        <taxon>Pentapetalae</taxon>
        <taxon>asterids</taxon>
        <taxon>Ericales</taxon>
        <taxon>Ericaceae</taxon>
        <taxon>Vaccinioideae</taxon>
        <taxon>Vaccinieae</taxon>
        <taxon>Vaccinium</taxon>
    </lineage>
</organism>
<gene>
    <name evidence="1" type="ORF">Vadar_031682</name>
</gene>
<protein>
    <submittedName>
        <fullName evidence="1">Uncharacterized protein</fullName>
    </submittedName>
</protein>
<dbReference type="Proteomes" id="UP000828048">
    <property type="component" value="Chromosome 10"/>
</dbReference>
<proteinExistence type="predicted"/>
<reference evidence="1 2" key="1">
    <citation type="journal article" date="2021" name="Hortic Res">
        <title>High-quality reference genome and annotation aids understanding of berry development for evergreen blueberry (Vaccinium darrowii).</title>
        <authorList>
            <person name="Yu J."/>
            <person name="Hulse-Kemp A.M."/>
            <person name="Babiker E."/>
            <person name="Staton M."/>
        </authorList>
    </citation>
    <scope>NUCLEOTIDE SEQUENCE [LARGE SCALE GENOMIC DNA]</scope>
    <source>
        <strain evidence="2">cv. NJ 8807/NJ 8810</strain>
        <tissue evidence="1">Young leaf</tissue>
    </source>
</reference>
<sequence length="216" mass="24095">MENQETELPPHVLIFPYPAQGHVTAMLNLAQLLCHGGIHVTFLVTHDIHRRLLRHSTTVQSHLASYSGFRFETISDGLPDDHPRSGDAVREMFISFPATAKPLLKEFLRTDRVRGSDSGRKRITCIIADGLLSFAIDVGEEIGIPVTSFRTTSAGNFWAIFCGPKLIEAGEIPFQGTKFKKLLSAGSKFLETKVRLLSKRHRISPGRSRPGPWQRP</sequence>
<evidence type="ECO:0000313" key="1">
    <source>
        <dbReference type="EMBL" id="KAH7841571.1"/>
    </source>
</evidence>
<accession>A0ACB7XLF3</accession>
<keyword evidence="2" id="KW-1185">Reference proteome</keyword>
<name>A0ACB7XLF3_9ERIC</name>
<comment type="caution">
    <text evidence="1">The sequence shown here is derived from an EMBL/GenBank/DDBJ whole genome shotgun (WGS) entry which is preliminary data.</text>
</comment>
<dbReference type="EMBL" id="CM037160">
    <property type="protein sequence ID" value="KAH7841571.1"/>
    <property type="molecule type" value="Genomic_DNA"/>
</dbReference>
<evidence type="ECO:0000313" key="2">
    <source>
        <dbReference type="Proteomes" id="UP000828048"/>
    </source>
</evidence>